<protein>
    <recommendedName>
        <fullName evidence="3">Alkaline phosphatase</fullName>
    </recommendedName>
</protein>
<accession>A0A6J4PN14</accession>
<dbReference type="AlphaFoldDB" id="A0A6J4PN14"/>
<dbReference type="EMBL" id="CADCUT010000155">
    <property type="protein sequence ID" value="CAA9421075.1"/>
    <property type="molecule type" value="Genomic_DNA"/>
</dbReference>
<evidence type="ECO:0000313" key="2">
    <source>
        <dbReference type="EMBL" id="CAA9421075.1"/>
    </source>
</evidence>
<feature type="chain" id="PRO_5026815126" description="Alkaline phosphatase" evidence="1">
    <location>
        <begin position="26"/>
        <end position="154"/>
    </location>
</feature>
<feature type="signal peptide" evidence="1">
    <location>
        <begin position="1"/>
        <end position="25"/>
    </location>
</feature>
<dbReference type="InterPro" id="IPR018511">
    <property type="entry name" value="Hemolysin-typ_Ca-bd_CS"/>
</dbReference>
<evidence type="ECO:0008006" key="3">
    <source>
        <dbReference type="Google" id="ProtNLM"/>
    </source>
</evidence>
<gene>
    <name evidence="2" type="ORF">AVDCRST_MAG03-2547</name>
</gene>
<organism evidence="2">
    <name type="scientific">uncultured Rubrobacteraceae bacterium</name>
    <dbReference type="NCBI Taxonomy" id="349277"/>
    <lineage>
        <taxon>Bacteria</taxon>
        <taxon>Bacillati</taxon>
        <taxon>Actinomycetota</taxon>
        <taxon>Rubrobacteria</taxon>
        <taxon>Rubrobacterales</taxon>
        <taxon>Rubrobacteraceae</taxon>
        <taxon>environmental samples</taxon>
    </lineage>
</organism>
<proteinExistence type="predicted"/>
<sequence length="154" mass="15699">MKKNAILGVLAGALLLLTAGGAALAANQIQCPNRDGGLCVGTGHADEMTGTRRADEMRGLRGNDTLKADLGNDTLRGGGGDDNLDAGSCYRDVVRAGRGDDRISVGEGCYSIPPGSQVDGPDEVSCGPGRDVVRGVGGRDVIADDCERVLEDGS</sequence>
<dbReference type="InterPro" id="IPR011049">
    <property type="entry name" value="Serralysin-like_metalloprot_C"/>
</dbReference>
<dbReference type="Pfam" id="PF00353">
    <property type="entry name" value="HemolysinCabind"/>
    <property type="match status" value="2"/>
</dbReference>
<reference evidence="2" key="1">
    <citation type="submission" date="2020-02" db="EMBL/GenBank/DDBJ databases">
        <authorList>
            <person name="Meier V. D."/>
        </authorList>
    </citation>
    <scope>NUCLEOTIDE SEQUENCE</scope>
    <source>
        <strain evidence="2">AVDCRST_MAG03</strain>
    </source>
</reference>
<dbReference type="InterPro" id="IPR001343">
    <property type="entry name" value="Hemolysn_Ca-bd"/>
</dbReference>
<dbReference type="SUPFAM" id="SSF51120">
    <property type="entry name" value="beta-Roll"/>
    <property type="match status" value="1"/>
</dbReference>
<dbReference type="Gene3D" id="2.150.10.10">
    <property type="entry name" value="Serralysin-like metalloprotease, C-terminal"/>
    <property type="match status" value="1"/>
</dbReference>
<keyword evidence="1" id="KW-0732">Signal</keyword>
<name>A0A6J4PN14_9ACTN</name>
<dbReference type="GO" id="GO:0005509">
    <property type="term" value="F:calcium ion binding"/>
    <property type="evidence" value="ECO:0007669"/>
    <property type="project" value="InterPro"/>
</dbReference>
<dbReference type="PROSITE" id="PS00330">
    <property type="entry name" value="HEMOLYSIN_CALCIUM"/>
    <property type="match status" value="1"/>
</dbReference>
<evidence type="ECO:0000256" key="1">
    <source>
        <dbReference type="SAM" id="SignalP"/>
    </source>
</evidence>